<name>A0ABZ2ZRG2_9MICC</name>
<dbReference type="RefSeq" id="WP_342022035.1">
    <property type="nucleotide sequence ID" value="NZ_CP151657.1"/>
</dbReference>
<dbReference type="Proteomes" id="UP001448858">
    <property type="component" value="Chromosome"/>
</dbReference>
<dbReference type="Gene3D" id="3.60.15.10">
    <property type="entry name" value="Ribonuclease Z/Hydroxyacylglutathione hydrolase-like"/>
    <property type="match status" value="1"/>
</dbReference>
<protein>
    <submittedName>
        <fullName evidence="2">MBL fold metallo-hydrolase</fullName>
    </submittedName>
</protein>
<dbReference type="InterPro" id="IPR036866">
    <property type="entry name" value="RibonucZ/Hydroxyglut_hydro"/>
</dbReference>
<proteinExistence type="predicted"/>
<keyword evidence="3" id="KW-1185">Reference proteome</keyword>
<evidence type="ECO:0000313" key="3">
    <source>
        <dbReference type="Proteomes" id="UP001448858"/>
    </source>
</evidence>
<reference evidence="2 3" key="1">
    <citation type="submission" date="2024-04" db="EMBL/GenBank/DDBJ databases">
        <title>Arthrobacter sp. from Plains bison fecal sample.</title>
        <authorList>
            <person name="Ruzzini A."/>
        </authorList>
    </citation>
    <scope>NUCLEOTIDE SEQUENCE [LARGE SCALE GENOMIC DNA]</scope>
    <source>
        <strain evidence="2 3">EINP1</strain>
    </source>
</reference>
<dbReference type="PANTHER" id="PTHR42773:SF1">
    <property type="entry name" value="METALLO-BETA-LACTAMASE FAMILY PROTEIN"/>
    <property type="match status" value="1"/>
</dbReference>
<dbReference type="SMART" id="SM00849">
    <property type="entry name" value="Lactamase_B"/>
    <property type="match status" value="1"/>
</dbReference>
<dbReference type="PANTHER" id="PTHR42773">
    <property type="entry name" value="METALLO-BETA-LACTAMASE-RELATED"/>
    <property type="match status" value="1"/>
</dbReference>
<gene>
    <name evidence="2" type="ORF">AAE021_09105</name>
</gene>
<dbReference type="InterPro" id="IPR001279">
    <property type="entry name" value="Metallo-B-lactamas"/>
</dbReference>
<evidence type="ECO:0000259" key="1">
    <source>
        <dbReference type="SMART" id="SM00849"/>
    </source>
</evidence>
<sequence>MTSAAGTQLDTPFEGLLAAPPSRLPYQHNVLLRSYLLERPEGNIVIYNSPGVSEAADSIRTLGAPVRLLVNHSHEAMYGQPNLDVPVWIHRRDHAEAAASLAPAGVFDQREMIGDDLEVIPTPGHTAGTTSYLWNNGTHRFLFTGDFIWIEDGEWKAVVLDAGLRSDYLDSLALVRGLDFDVLVPWGTTEGSPPCARVAGPAETHHRIDAIIARVQAGGSR</sequence>
<organism evidence="2 3">
    <name type="scientific">Arthrobacter citreus</name>
    <dbReference type="NCBI Taxonomy" id="1670"/>
    <lineage>
        <taxon>Bacteria</taxon>
        <taxon>Bacillati</taxon>
        <taxon>Actinomycetota</taxon>
        <taxon>Actinomycetes</taxon>
        <taxon>Micrococcales</taxon>
        <taxon>Micrococcaceae</taxon>
        <taxon>Arthrobacter</taxon>
    </lineage>
</organism>
<accession>A0ABZ2ZRG2</accession>
<dbReference type="SUPFAM" id="SSF56281">
    <property type="entry name" value="Metallo-hydrolase/oxidoreductase"/>
    <property type="match status" value="1"/>
</dbReference>
<dbReference type="Pfam" id="PF00753">
    <property type="entry name" value="Lactamase_B"/>
    <property type="match status" value="1"/>
</dbReference>
<dbReference type="EMBL" id="CP151657">
    <property type="protein sequence ID" value="WZP14382.1"/>
    <property type="molecule type" value="Genomic_DNA"/>
</dbReference>
<evidence type="ECO:0000313" key="2">
    <source>
        <dbReference type="EMBL" id="WZP14382.1"/>
    </source>
</evidence>
<feature type="domain" description="Metallo-beta-lactamase" evidence="1">
    <location>
        <begin position="31"/>
        <end position="186"/>
    </location>
</feature>